<dbReference type="EMBL" id="JWIC01000003">
    <property type="protein sequence ID" value="KID58750.1"/>
    <property type="molecule type" value="Genomic_DNA"/>
</dbReference>
<gene>
    <name evidence="2" type="ORF">JF50_02495</name>
</gene>
<reference evidence="2 3" key="1">
    <citation type="submission" date="2014-12" db="EMBL/GenBank/DDBJ databases">
        <title>Draft Genome Sequence of Pseudoalteromonas luteoviolacea HI1.</title>
        <authorList>
            <person name="Asahina A.Y."/>
            <person name="Hadfield M.G."/>
        </authorList>
    </citation>
    <scope>NUCLEOTIDE SEQUENCE [LARGE SCALE GENOMIC DNA]</scope>
    <source>
        <strain evidence="2 3">HI1</strain>
    </source>
</reference>
<evidence type="ECO:0000256" key="1">
    <source>
        <dbReference type="SAM" id="Phobius"/>
    </source>
</evidence>
<keyword evidence="1" id="KW-0472">Membrane</keyword>
<keyword evidence="1" id="KW-1133">Transmembrane helix</keyword>
<dbReference type="AlphaFoldDB" id="A0A0C1QHB5"/>
<organism evidence="2 3">
    <name type="scientific">Pseudoalteromonas luteoviolacea</name>
    <dbReference type="NCBI Taxonomy" id="43657"/>
    <lineage>
        <taxon>Bacteria</taxon>
        <taxon>Pseudomonadati</taxon>
        <taxon>Pseudomonadota</taxon>
        <taxon>Gammaproteobacteria</taxon>
        <taxon>Alteromonadales</taxon>
        <taxon>Pseudoalteromonadaceae</taxon>
        <taxon>Pseudoalteromonas</taxon>
    </lineage>
</organism>
<keyword evidence="1" id="KW-0812">Transmembrane</keyword>
<evidence type="ECO:0000313" key="2">
    <source>
        <dbReference type="EMBL" id="KID58750.1"/>
    </source>
</evidence>
<feature type="transmembrane region" description="Helical" evidence="1">
    <location>
        <begin position="120"/>
        <end position="144"/>
    </location>
</feature>
<feature type="transmembrane region" description="Helical" evidence="1">
    <location>
        <begin position="212"/>
        <end position="231"/>
    </location>
</feature>
<dbReference type="Proteomes" id="UP000031327">
    <property type="component" value="Unassembled WGS sequence"/>
</dbReference>
<protein>
    <submittedName>
        <fullName evidence="2">Uncharacterized protein</fullName>
    </submittedName>
</protein>
<accession>A0A0C1QHB5</accession>
<sequence>MRRYADYSLEELRQAYIDIDKVTYPDNYQTIVEELARRESMTEQQATLDVKSDDIAPQVDAEGVDIMDELSQKKHDVSASDSVVVTLNPWVKRVTSVLTIGGSFLGITQILTGLSNISGIINSVLFAFFILIYVLGIVAAVRLFEKSTVSVVKDNLIFWVIQIPMFMSPFIGYQFTNGAFLNIFVSSDTGLNVVPMLGSLVQFSFFQYHQPWALGINPAAILVSAYFYYVLKQAGKAHNEQ</sequence>
<dbReference type="RefSeq" id="WP_039607920.1">
    <property type="nucleotide sequence ID" value="NZ_JWIC01000003.1"/>
</dbReference>
<evidence type="ECO:0000313" key="3">
    <source>
        <dbReference type="Proteomes" id="UP000031327"/>
    </source>
</evidence>
<name>A0A0C1QHB5_9GAMM</name>
<feature type="transmembrane region" description="Helical" evidence="1">
    <location>
        <begin position="156"/>
        <end position="175"/>
    </location>
</feature>
<proteinExistence type="predicted"/>
<comment type="caution">
    <text evidence="2">The sequence shown here is derived from an EMBL/GenBank/DDBJ whole genome shotgun (WGS) entry which is preliminary data.</text>
</comment>
<dbReference type="OrthoDB" id="6058359at2"/>